<dbReference type="GO" id="GO:0006816">
    <property type="term" value="P:calcium ion transport"/>
    <property type="evidence" value="ECO:0007669"/>
    <property type="project" value="TreeGrafter"/>
</dbReference>
<dbReference type="PANTHER" id="PTHR46730">
    <property type="entry name" value="POLYCYSTIN-1"/>
    <property type="match status" value="1"/>
</dbReference>
<dbReference type="SMART" id="SM00089">
    <property type="entry name" value="PKD"/>
    <property type="match status" value="3"/>
</dbReference>
<evidence type="ECO:0000256" key="8">
    <source>
        <dbReference type="SAM" id="SignalP"/>
    </source>
</evidence>
<keyword evidence="11" id="KW-1185">Reference proteome</keyword>
<gene>
    <name evidence="10" type="ORF">G7Y82_02040</name>
</gene>
<dbReference type="InterPro" id="IPR013783">
    <property type="entry name" value="Ig-like_fold"/>
</dbReference>
<name>A0A969W7T7_9GAMM</name>
<dbReference type="InterPro" id="IPR000601">
    <property type="entry name" value="PKD_dom"/>
</dbReference>
<dbReference type="GO" id="GO:0005261">
    <property type="term" value="F:monoatomic cation channel activity"/>
    <property type="evidence" value="ECO:0007669"/>
    <property type="project" value="TreeGrafter"/>
</dbReference>
<evidence type="ECO:0000256" key="7">
    <source>
        <dbReference type="SAM" id="MobiDB-lite"/>
    </source>
</evidence>
<accession>A0A969W7T7</accession>
<comment type="caution">
    <text evidence="10">The sequence shown here is derived from an EMBL/GenBank/DDBJ whole genome shotgun (WGS) entry which is preliminary data.</text>
</comment>
<feature type="domain" description="PKD" evidence="9">
    <location>
        <begin position="777"/>
        <end position="866"/>
    </location>
</feature>
<keyword evidence="3 8" id="KW-0732">Signal</keyword>
<sequence>MLIFKATGLRACRTGGLRHVLGAALLLGAGQALASATTPASGTVSTDETLQTFSGTTTVAFNPLGVTGNDPCPTSTIECDSYTLTVDLPADYATSHPDVLLRIKLNWEYTTDDYDLYVVDSSGSVVGSSTTSNGVETIDLVPAAGSLEVHVVPVSAYLNSYTGTIELLVPGGDTGGGTTGGTSDTGGDSGDPYDDVPSAPGAPRVVVADIDSGINPYHDNYYHGGPLYGDRYPSAVTKEVLAAFGVKPENVVKLTRTGDIAADIAADQAFWDRVQPGERYHFVGTNIIAASYAGEGLAPLVPDIAKSSHGVGTSSSVINANPEAVLFFLETEGNLGNDDAHDAAFLNPEVDIVTTSYGVSIPYTGFPLPETRAFHDTYKGVVEQGKLHFSSGGNAPGLTPLRAGAGPWWSIGVGGIEEGSSEGDTLISGVFPDFVSDFTQDIPYCMDCESEIDTGVAGTSFSTPRSAGVASAVLLKARRLVGHQGGVQTVDGVPTMVVGKGYHITNWFLRRALEQAAWIPGADEYDPVAGVFDLGGLPINALAPWLQIGWGDLTATDSKAVVEKALSHLELALNVNDKDTGYCDFQTLIIEERKLYWDQIAPFLPDLFGGDQTGTVPDQDPFMFCANSVGTPAANDEGGEPTDTDGDGIVDGLDNCPNVANPGQGDADDNGIGDACETSVNRAPSAAIDGPASIAVGAAASFDASASADPDGDALQYVFDFGDGTTTSGSSATASHVYDSVGSYTVTLGVSDGRGGSDSAQRTISVTADGSGEPGTIDAQLSVDRTTGDIPLTVTFDAGASSGCSGACRYTFVYGDGAQSAAQSAATVSYTYEAAGSFEAYVIVTDDGGASAVSAPIEMQPTTTVTVTGSDHAIAQLVLDNARGPAPLTVTLDGSRSTPADGESITTYTFDFGDGSTPISGSRSVVTHVYTTPGTYQPSLTVTDSAGTTSKVAAKAEVLGDSGTGTGGGSGADGGSDTAGTGSSVNGGNAGALSWAQLLPLLGVALLRRRRRTN</sequence>
<feature type="domain" description="PKD" evidence="9">
    <location>
        <begin position="683"/>
        <end position="773"/>
    </location>
</feature>
<feature type="chain" id="PRO_5036734164" evidence="8">
    <location>
        <begin position="35"/>
        <end position="1014"/>
    </location>
</feature>
<dbReference type="PRINTS" id="PR00723">
    <property type="entry name" value="SUBTILISIN"/>
</dbReference>
<keyword evidence="5" id="KW-1133">Transmembrane helix</keyword>
<dbReference type="InterPro" id="IPR028974">
    <property type="entry name" value="TSP_type-3_rpt"/>
</dbReference>
<proteinExistence type="predicted"/>
<evidence type="ECO:0000313" key="11">
    <source>
        <dbReference type="Proteomes" id="UP000653472"/>
    </source>
</evidence>
<dbReference type="Gene3D" id="2.60.40.10">
    <property type="entry name" value="Immunoglobulins"/>
    <property type="match status" value="3"/>
</dbReference>
<feature type="domain" description="PKD" evidence="9">
    <location>
        <begin position="902"/>
        <end position="958"/>
    </location>
</feature>
<dbReference type="InterPro" id="IPR035986">
    <property type="entry name" value="PKD_dom_sf"/>
</dbReference>
<feature type="region of interest" description="Disordered" evidence="7">
    <location>
        <begin position="171"/>
        <end position="201"/>
    </location>
</feature>
<feature type="compositionally biased region" description="Gly residues" evidence="7">
    <location>
        <begin position="172"/>
        <end position="189"/>
    </location>
</feature>
<evidence type="ECO:0000256" key="1">
    <source>
        <dbReference type="ARBA" id="ARBA00004141"/>
    </source>
</evidence>
<feature type="region of interest" description="Disordered" evidence="7">
    <location>
        <begin position="959"/>
        <end position="983"/>
    </location>
</feature>
<dbReference type="Pfam" id="PF18911">
    <property type="entry name" value="PKD_4"/>
    <property type="match status" value="3"/>
</dbReference>
<dbReference type="AlphaFoldDB" id="A0A969W7T7"/>
<reference evidence="10" key="1">
    <citation type="submission" date="2020-03" db="EMBL/GenBank/DDBJ databases">
        <title>Solimonas marina sp. nov., isolated from deep seawater of the Pacific Ocean.</title>
        <authorList>
            <person name="Liu X."/>
            <person name="Lai Q."/>
            <person name="Sun F."/>
            <person name="Gai Y."/>
            <person name="Li G."/>
            <person name="Shao Z."/>
        </authorList>
    </citation>
    <scope>NUCLEOTIDE SEQUENCE</scope>
    <source>
        <strain evidence="10">C16B3</strain>
    </source>
</reference>
<dbReference type="EMBL" id="JAAVXB010000001">
    <property type="protein sequence ID" value="NKF21079.1"/>
    <property type="molecule type" value="Genomic_DNA"/>
</dbReference>
<dbReference type="RefSeq" id="WP_168146322.1">
    <property type="nucleotide sequence ID" value="NZ_JAAVXB010000001.1"/>
</dbReference>
<dbReference type="SUPFAM" id="SSF49299">
    <property type="entry name" value="PKD domain"/>
    <property type="match status" value="3"/>
</dbReference>
<dbReference type="Pfam" id="PF02412">
    <property type="entry name" value="TSP_3"/>
    <property type="match status" value="1"/>
</dbReference>
<keyword evidence="6" id="KW-0472">Membrane</keyword>
<dbReference type="SUPFAM" id="SSF52743">
    <property type="entry name" value="Subtilisin-like"/>
    <property type="match status" value="1"/>
</dbReference>
<dbReference type="GO" id="GO:0005886">
    <property type="term" value="C:plasma membrane"/>
    <property type="evidence" value="ECO:0007669"/>
    <property type="project" value="TreeGrafter"/>
</dbReference>
<evidence type="ECO:0000256" key="6">
    <source>
        <dbReference type="ARBA" id="ARBA00023136"/>
    </source>
</evidence>
<evidence type="ECO:0000259" key="9">
    <source>
        <dbReference type="PROSITE" id="PS50093"/>
    </source>
</evidence>
<evidence type="ECO:0000256" key="3">
    <source>
        <dbReference type="ARBA" id="ARBA00022729"/>
    </source>
</evidence>
<dbReference type="InterPro" id="IPR022409">
    <property type="entry name" value="PKD/Chitinase_dom"/>
</dbReference>
<dbReference type="InterPro" id="IPR003367">
    <property type="entry name" value="Thrombospondin_3-like_rpt"/>
</dbReference>
<evidence type="ECO:0000256" key="2">
    <source>
        <dbReference type="ARBA" id="ARBA00022692"/>
    </source>
</evidence>
<feature type="compositionally biased region" description="Gly residues" evidence="7">
    <location>
        <begin position="962"/>
        <end position="974"/>
    </location>
</feature>
<dbReference type="PANTHER" id="PTHR46730:SF4">
    <property type="entry name" value="POLYCYSTIC KIDNEY DISEASE PROTEIN 1-LIKE 1"/>
    <property type="match status" value="1"/>
</dbReference>
<evidence type="ECO:0000256" key="4">
    <source>
        <dbReference type="ARBA" id="ARBA00022737"/>
    </source>
</evidence>
<organism evidence="10 11">
    <name type="scientific">Solimonas marina</name>
    <dbReference type="NCBI Taxonomy" id="2714601"/>
    <lineage>
        <taxon>Bacteria</taxon>
        <taxon>Pseudomonadati</taxon>
        <taxon>Pseudomonadota</taxon>
        <taxon>Gammaproteobacteria</taxon>
        <taxon>Nevskiales</taxon>
        <taxon>Nevskiaceae</taxon>
        <taxon>Solimonas</taxon>
    </lineage>
</organism>
<feature type="signal peptide" evidence="8">
    <location>
        <begin position="1"/>
        <end position="34"/>
    </location>
</feature>
<dbReference type="InterPro" id="IPR036852">
    <property type="entry name" value="Peptidase_S8/S53_dom_sf"/>
</dbReference>
<comment type="subcellular location">
    <subcellularLocation>
        <location evidence="1">Membrane</location>
        <topology evidence="1">Multi-pass membrane protein</topology>
    </subcellularLocation>
</comment>
<protein>
    <submittedName>
        <fullName evidence="10">PKD domain-containing protein</fullName>
    </submittedName>
</protein>
<dbReference type="GO" id="GO:0006508">
    <property type="term" value="P:proteolysis"/>
    <property type="evidence" value="ECO:0007669"/>
    <property type="project" value="InterPro"/>
</dbReference>
<evidence type="ECO:0000313" key="10">
    <source>
        <dbReference type="EMBL" id="NKF21079.1"/>
    </source>
</evidence>
<dbReference type="PROSITE" id="PS50093">
    <property type="entry name" value="PKD"/>
    <property type="match status" value="3"/>
</dbReference>
<dbReference type="GO" id="GO:0005509">
    <property type="term" value="F:calcium ion binding"/>
    <property type="evidence" value="ECO:0007669"/>
    <property type="project" value="InterPro"/>
</dbReference>
<dbReference type="SUPFAM" id="SSF103647">
    <property type="entry name" value="TSP type-3 repeat"/>
    <property type="match status" value="1"/>
</dbReference>
<keyword evidence="2" id="KW-0812">Transmembrane</keyword>
<keyword evidence="4" id="KW-0677">Repeat</keyword>
<dbReference type="GO" id="GO:0007155">
    <property type="term" value="P:cell adhesion"/>
    <property type="evidence" value="ECO:0007669"/>
    <property type="project" value="InterPro"/>
</dbReference>
<dbReference type="Gene3D" id="2.60.120.380">
    <property type="match status" value="1"/>
</dbReference>
<dbReference type="InterPro" id="IPR015500">
    <property type="entry name" value="Peptidase_S8_subtilisin-rel"/>
</dbReference>
<dbReference type="GO" id="GO:0004252">
    <property type="term" value="F:serine-type endopeptidase activity"/>
    <property type="evidence" value="ECO:0007669"/>
    <property type="project" value="InterPro"/>
</dbReference>
<dbReference type="CDD" id="cd00146">
    <property type="entry name" value="PKD"/>
    <property type="match status" value="3"/>
</dbReference>
<dbReference type="Proteomes" id="UP000653472">
    <property type="component" value="Unassembled WGS sequence"/>
</dbReference>
<evidence type="ECO:0000256" key="5">
    <source>
        <dbReference type="ARBA" id="ARBA00022989"/>
    </source>
</evidence>